<feature type="transmembrane region" description="Helical" evidence="5">
    <location>
        <begin position="395"/>
        <end position="417"/>
    </location>
</feature>
<dbReference type="RefSeq" id="XP_012194166.1">
    <property type="nucleotide sequence ID" value="XM_012338776.1"/>
</dbReference>
<dbReference type="STRING" id="695850.A0A067CYY1"/>
<dbReference type="Pfam" id="PF01925">
    <property type="entry name" value="TauE"/>
    <property type="match status" value="2"/>
</dbReference>
<gene>
    <name evidence="7" type="ORF">SPRG_00549</name>
</gene>
<proteinExistence type="predicted"/>
<keyword evidence="3 5" id="KW-1133">Transmembrane helix</keyword>
<dbReference type="GO" id="GO:0016020">
    <property type="term" value="C:membrane"/>
    <property type="evidence" value="ECO:0007669"/>
    <property type="project" value="UniProtKB-SubCell"/>
</dbReference>
<feature type="transmembrane region" description="Helical" evidence="5">
    <location>
        <begin position="304"/>
        <end position="324"/>
    </location>
</feature>
<dbReference type="OMA" id="PIHIAFC"/>
<dbReference type="EMBL" id="KK583190">
    <property type="protein sequence ID" value="KDO34485.1"/>
    <property type="molecule type" value="Genomic_DNA"/>
</dbReference>
<feature type="transmembrane region" description="Helical" evidence="5">
    <location>
        <begin position="344"/>
        <end position="364"/>
    </location>
</feature>
<dbReference type="OrthoDB" id="434519at2759"/>
<feature type="signal peptide" evidence="6">
    <location>
        <begin position="1"/>
        <end position="16"/>
    </location>
</feature>
<dbReference type="InterPro" id="IPR002781">
    <property type="entry name" value="TM_pro_TauE-like"/>
</dbReference>
<dbReference type="GO" id="GO:0016567">
    <property type="term" value="P:protein ubiquitination"/>
    <property type="evidence" value="ECO:0007669"/>
    <property type="project" value="TreeGrafter"/>
</dbReference>
<dbReference type="Proteomes" id="UP000030745">
    <property type="component" value="Unassembled WGS sequence"/>
</dbReference>
<feature type="transmembrane region" description="Helical" evidence="5">
    <location>
        <begin position="495"/>
        <end position="518"/>
    </location>
</feature>
<dbReference type="AlphaFoldDB" id="A0A067CYY1"/>
<evidence type="ECO:0000256" key="4">
    <source>
        <dbReference type="ARBA" id="ARBA00023136"/>
    </source>
</evidence>
<keyword evidence="8" id="KW-1185">Reference proteome</keyword>
<feature type="transmembrane region" description="Helical" evidence="5">
    <location>
        <begin position="150"/>
        <end position="169"/>
    </location>
</feature>
<reference evidence="7 8" key="1">
    <citation type="journal article" date="2013" name="PLoS Genet.">
        <title>Distinctive expansion of potential virulence genes in the genome of the oomycete fish pathogen Saprolegnia parasitica.</title>
        <authorList>
            <person name="Jiang R.H."/>
            <person name="de Bruijn I."/>
            <person name="Haas B.J."/>
            <person name="Belmonte R."/>
            <person name="Lobach L."/>
            <person name="Christie J."/>
            <person name="van den Ackerveken G."/>
            <person name="Bottin A."/>
            <person name="Bulone V."/>
            <person name="Diaz-Moreno S.M."/>
            <person name="Dumas B."/>
            <person name="Fan L."/>
            <person name="Gaulin E."/>
            <person name="Govers F."/>
            <person name="Grenville-Briggs L.J."/>
            <person name="Horner N.R."/>
            <person name="Levin J.Z."/>
            <person name="Mammella M."/>
            <person name="Meijer H.J."/>
            <person name="Morris P."/>
            <person name="Nusbaum C."/>
            <person name="Oome S."/>
            <person name="Phillips A.J."/>
            <person name="van Rooyen D."/>
            <person name="Rzeszutek E."/>
            <person name="Saraiva M."/>
            <person name="Secombes C.J."/>
            <person name="Seidl M.F."/>
            <person name="Snel B."/>
            <person name="Stassen J.H."/>
            <person name="Sykes S."/>
            <person name="Tripathy S."/>
            <person name="van den Berg H."/>
            <person name="Vega-Arreguin J.C."/>
            <person name="Wawra S."/>
            <person name="Young S.K."/>
            <person name="Zeng Q."/>
            <person name="Dieguez-Uribeondo J."/>
            <person name="Russ C."/>
            <person name="Tyler B.M."/>
            <person name="van West P."/>
        </authorList>
    </citation>
    <scope>NUCLEOTIDE SEQUENCE [LARGE SCALE GENOMIC DNA]</scope>
    <source>
        <strain evidence="7 8">CBS 223.65</strain>
    </source>
</reference>
<feature type="transmembrane region" description="Helical" evidence="5">
    <location>
        <begin position="208"/>
        <end position="226"/>
    </location>
</feature>
<organism evidence="7 8">
    <name type="scientific">Saprolegnia parasitica (strain CBS 223.65)</name>
    <dbReference type="NCBI Taxonomy" id="695850"/>
    <lineage>
        <taxon>Eukaryota</taxon>
        <taxon>Sar</taxon>
        <taxon>Stramenopiles</taxon>
        <taxon>Oomycota</taxon>
        <taxon>Saprolegniomycetes</taxon>
        <taxon>Saprolegniales</taxon>
        <taxon>Saprolegniaceae</taxon>
        <taxon>Saprolegnia</taxon>
    </lineage>
</organism>
<name>A0A067CYY1_SAPPC</name>
<comment type="subcellular location">
    <subcellularLocation>
        <location evidence="1">Membrane</location>
        <topology evidence="1">Multi-pass membrane protein</topology>
    </subcellularLocation>
</comment>
<evidence type="ECO:0000313" key="8">
    <source>
        <dbReference type="Proteomes" id="UP000030745"/>
    </source>
</evidence>
<feature type="transmembrane region" description="Helical" evidence="5">
    <location>
        <begin position="125"/>
        <end position="144"/>
    </location>
</feature>
<feature type="chain" id="PRO_5001638238" description="Membrane transporter protein" evidence="6">
    <location>
        <begin position="17"/>
        <end position="539"/>
    </location>
</feature>
<evidence type="ECO:0000256" key="1">
    <source>
        <dbReference type="ARBA" id="ARBA00004141"/>
    </source>
</evidence>
<evidence type="ECO:0008006" key="9">
    <source>
        <dbReference type="Google" id="ProtNLM"/>
    </source>
</evidence>
<evidence type="ECO:0000256" key="3">
    <source>
        <dbReference type="ARBA" id="ARBA00022989"/>
    </source>
</evidence>
<evidence type="ECO:0000313" key="7">
    <source>
        <dbReference type="EMBL" id="KDO34485.1"/>
    </source>
</evidence>
<dbReference type="GO" id="GO:0031464">
    <property type="term" value="C:Cul4A-RING E3 ubiquitin ligase complex"/>
    <property type="evidence" value="ECO:0007669"/>
    <property type="project" value="TreeGrafter"/>
</dbReference>
<keyword evidence="2 5" id="KW-0812">Transmembrane</keyword>
<dbReference type="PANTHER" id="PTHR14255:SF3">
    <property type="entry name" value="SULFITE EXPORTER TAUE_SAFE FAMILY PROTEIN 5-RELATED"/>
    <property type="match status" value="1"/>
</dbReference>
<sequence length="539" mass="57785">MRLLLGATALLGVAAATTSPISLIVQPDEMFGATCGSIADCGFLPGLACVDSLCHVCSTDRDCTGSDSDFSKRCVVASTGALVRLPNATLQPLAYCMEKNMFAPFSLADLMASALAFLCTALGSASGAGGGGLLVPMYILAVGLGPKHAIPLSKATIFGGALATFLSNFRKKHTYHPRRPVIDYALAGMMEPPTLMGTIFGVMANATFPSWLILSLLVTLLSFMAYRTLQKVQHVEAQEGRARGETKVLLPTSVQADAEHQARTRQEDEDDFASLPPLDFPPHADKQASLDAIRAQLYEEERSIFPLTYVLPLVACWLIIFVQSLFRGGHGTASIVGVPCGSSIYWALTFVPLLLLILITWLMGHRLRTRNRLMVVSGTEFAQGDVHWTYQKAQIVFPAYCFVAGIASGLLGIGGGMVQSPIMLEYGLLPVVSSASASYMILFTSSATTLQFAVAGQFPGQRQYDYIVWFSLMGFLGGIFGQKCVGYLLKKYNRTSILVYILAFVIGASAIAMGVAGFQNVVRDFSKGVHLGFSGLCAV</sequence>
<keyword evidence="4 5" id="KW-0472">Membrane</keyword>
<dbReference type="VEuPathDB" id="FungiDB:SPRG_00549"/>
<accession>A0A067CYY1</accession>
<evidence type="ECO:0000256" key="6">
    <source>
        <dbReference type="SAM" id="SignalP"/>
    </source>
</evidence>
<dbReference type="KEGG" id="spar:SPRG_00549"/>
<dbReference type="GeneID" id="24123187"/>
<evidence type="ECO:0000256" key="2">
    <source>
        <dbReference type="ARBA" id="ARBA00022692"/>
    </source>
</evidence>
<dbReference type="PANTHER" id="PTHR14255">
    <property type="entry name" value="CEREBLON"/>
    <property type="match status" value="1"/>
</dbReference>
<evidence type="ECO:0000256" key="5">
    <source>
        <dbReference type="SAM" id="Phobius"/>
    </source>
</evidence>
<feature type="transmembrane region" description="Helical" evidence="5">
    <location>
        <begin position="466"/>
        <end position="489"/>
    </location>
</feature>
<keyword evidence="6" id="KW-0732">Signal</keyword>
<protein>
    <recommendedName>
        <fullName evidence="9">Membrane transporter protein</fullName>
    </recommendedName>
</protein>